<dbReference type="InterPro" id="IPR042527">
    <property type="entry name" value="Atg5_UblA_dom_sf"/>
</dbReference>
<dbReference type="PANTHER" id="PTHR13040">
    <property type="entry name" value="AUTOPHAGY PROTEIN 5"/>
    <property type="match status" value="1"/>
</dbReference>
<evidence type="ECO:0000256" key="2">
    <source>
        <dbReference type="ARBA" id="ARBA00006910"/>
    </source>
</evidence>
<evidence type="ECO:0000256" key="4">
    <source>
        <dbReference type="ARBA" id="ARBA00022499"/>
    </source>
</evidence>
<dbReference type="InterPro" id="IPR042526">
    <property type="entry name" value="Atg5_HR"/>
</dbReference>
<dbReference type="Pfam" id="PF20637">
    <property type="entry name" value="ATG5_HBR"/>
    <property type="match status" value="1"/>
</dbReference>
<feature type="domain" description="Autophagy protein ATG5 UblB" evidence="8">
    <location>
        <begin position="203"/>
        <end position="284"/>
    </location>
</feature>
<dbReference type="GO" id="GO:0034045">
    <property type="term" value="C:phagophore assembly site membrane"/>
    <property type="evidence" value="ECO:0007669"/>
    <property type="project" value="UniProtKB-SubCell"/>
</dbReference>
<dbReference type="Gene3D" id="3.10.20.620">
    <property type="match status" value="1"/>
</dbReference>
<dbReference type="Proteomes" id="UP000478008">
    <property type="component" value="Unassembled WGS sequence"/>
</dbReference>
<dbReference type="Pfam" id="PF20638">
    <property type="entry name" value="ATG5_UblA"/>
    <property type="match status" value="1"/>
</dbReference>
<comment type="similarity">
    <text evidence="2 7">Belongs to the ATG5 family.</text>
</comment>
<evidence type="ECO:0000256" key="3">
    <source>
        <dbReference type="ARBA" id="ARBA00011554"/>
    </source>
</evidence>
<name>A0A7D9H4W2_DEKBR</name>
<dbReference type="GO" id="GO:0006995">
    <property type="term" value="P:cellular response to nitrogen starvation"/>
    <property type="evidence" value="ECO:0007669"/>
    <property type="project" value="TreeGrafter"/>
</dbReference>
<dbReference type="InterPro" id="IPR048940">
    <property type="entry name" value="ATG5_HBR"/>
</dbReference>
<dbReference type="GO" id="GO:0044233">
    <property type="term" value="C:mitochondria-associated endoplasmic reticulum membrane contact site"/>
    <property type="evidence" value="ECO:0007669"/>
    <property type="project" value="TreeGrafter"/>
</dbReference>
<gene>
    <name evidence="12" type="primary">ATG5</name>
    <name evidence="12" type="ORF">DEBR0S7_00364G</name>
    <name evidence="11" type="ORF">HII12_001420</name>
</gene>
<proteinExistence type="inferred from homology"/>
<dbReference type="GO" id="GO:0061908">
    <property type="term" value="C:phagophore"/>
    <property type="evidence" value="ECO:0007669"/>
    <property type="project" value="TreeGrafter"/>
</dbReference>
<reference evidence="11 14" key="2">
    <citation type="journal article" date="2020" name="Appl. Microbiol. Biotechnol.">
        <title>Targeted gene deletion in Brettanomyces bruxellensis with an expression-free CRISPR-Cas9 system.</title>
        <authorList>
            <person name="Varela C."/>
            <person name="Bartel C."/>
            <person name="Onetto C."/>
            <person name="Borneman A."/>
        </authorList>
    </citation>
    <scope>NUCLEOTIDE SEQUENCE [LARGE SCALE GENOMIC DNA]</scope>
    <source>
        <strain evidence="11 14">AWRI1613</strain>
    </source>
</reference>
<dbReference type="EMBL" id="JABCYN010000015">
    <property type="protein sequence ID" value="KAF6014095.1"/>
    <property type="molecule type" value="Genomic_DNA"/>
</dbReference>
<dbReference type="Proteomes" id="UP000568158">
    <property type="component" value="Unassembled WGS sequence"/>
</dbReference>
<keyword evidence="4 7" id="KW-1017">Isopeptide bond</keyword>
<dbReference type="GO" id="GO:0034274">
    <property type="term" value="C:Atg12-Atg5-Atg16 complex"/>
    <property type="evidence" value="ECO:0007669"/>
    <property type="project" value="TreeGrafter"/>
</dbReference>
<evidence type="ECO:0000256" key="6">
    <source>
        <dbReference type="ARBA" id="ARBA00023006"/>
    </source>
</evidence>
<dbReference type="GO" id="GO:0019776">
    <property type="term" value="F:Atg8-family ligase activity"/>
    <property type="evidence" value="ECO:0007669"/>
    <property type="project" value="TreeGrafter"/>
</dbReference>
<dbReference type="EMBL" id="CABFWN010000007">
    <property type="protein sequence ID" value="VUG20284.1"/>
    <property type="molecule type" value="Genomic_DNA"/>
</dbReference>
<evidence type="ECO:0000313" key="11">
    <source>
        <dbReference type="EMBL" id="KAF6014095.1"/>
    </source>
</evidence>
<dbReference type="InterPro" id="IPR048318">
    <property type="entry name" value="ATG5_UblB"/>
</dbReference>
<dbReference type="Pfam" id="PF04106">
    <property type="entry name" value="ATG5_UblB"/>
    <property type="match status" value="1"/>
</dbReference>
<dbReference type="Gene3D" id="3.10.20.90">
    <property type="entry name" value="Phosphatidylinositol 3-kinase Catalytic Subunit, Chain A, domain 1"/>
    <property type="match status" value="1"/>
</dbReference>
<accession>A0A7D9H4W2</accession>
<dbReference type="InterPro" id="IPR007239">
    <property type="entry name" value="Atg5"/>
</dbReference>
<comment type="function">
    <text evidence="7">Involved in cytoplasm to vacuole transport (Cvt) and autophagic vesicle formation.</text>
</comment>
<dbReference type="Gene3D" id="1.10.246.190">
    <property type="entry name" value="Autophagy protein Apg5, helix rich domain"/>
    <property type="match status" value="1"/>
</dbReference>
<dbReference type="GO" id="GO:0034727">
    <property type="term" value="P:piecemeal microautophagy of the nucleus"/>
    <property type="evidence" value="ECO:0007669"/>
    <property type="project" value="TreeGrafter"/>
</dbReference>
<evidence type="ECO:0000256" key="5">
    <source>
        <dbReference type="ARBA" id="ARBA00022843"/>
    </source>
</evidence>
<evidence type="ECO:0000259" key="10">
    <source>
        <dbReference type="Pfam" id="PF20638"/>
    </source>
</evidence>
<dbReference type="AlphaFoldDB" id="A0A7D9H4W2"/>
<evidence type="ECO:0000259" key="9">
    <source>
        <dbReference type="Pfam" id="PF20637"/>
    </source>
</evidence>
<keyword evidence="13" id="KW-1185">Reference proteome</keyword>
<dbReference type="PANTHER" id="PTHR13040:SF2">
    <property type="entry name" value="AUTOPHAGY PROTEIN 5"/>
    <property type="match status" value="1"/>
</dbReference>
<evidence type="ECO:0000256" key="1">
    <source>
        <dbReference type="ARBA" id="ARBA00004623"/>
    </source>
</evidence>
<reference evidence="12 13" key="1">
    <citation type="submission" date="2019-07" db="EMBL/GenBank/DDBJ databases">
        <authorList>
            <person name="Friedrich A."/>
            <person name="Schacherer J."/>
        </authorList>
    </citation>
    <scope>NUCLEOTIDE SEQUENCE [LARGE SCALE GENOMIC DNA]</scope>
</reference>
<evidence type="ECO:0000313" key="12">
    <source>
        <dbReference type="EMBL" id="VUG20284.1"/>
    </source>
</evidence>
<keyword evidence="7" id="KW-0813">Transport</keyword>
<keyword evidence="5 7" id="KW-0832">Ubl conjugation</keyword>
<dbReference type="InterPro" id="IPR048939">
    <property type="entry name" value="ATG5_UblA"/>
</dbReference>
<evidence type="ECO:0000313" key="13">
    <source>
        <dbReference type="Proteomes" id="UP000478008"/>
    </source>
</evidence>
<evidence type="ECO:0000313" key="14">
    <source>
        <dbReference type="Proteomes" id="UP000568158"/>
    </source>
</evidence>
<keyword evidence="6 7" id="KW-0072">Autophagy</keyword>
<protein>
    <recommendedName>
        <fullName evidence="7">Autophagy protein 5</fullName>
    </recommendedName>
</protein>
<evidence type="ECO:0000259" key="8">
    <source>
        <dbReference type="Pfam" id="PF04106"/>
    </source>
</evidence>
<comment type="subcellular location">
    <subcellularLocation>
        <location evidence="1 7">Preautophagosomal structure membrane</location>
        <topology evidence="1 7">Peripheral membrane protein</topology>
    </subcellularLocation>
</comment>
<dbReference type="GO" id="GO:0005776">
    <property type="term" value="C:autophagosome"/>
    <property type="evidence" value="ECO:0007669"/>
    <property type="project" value="TreeGrafter"/>
</dbReference>
<feature type="domain" description="Autophagy protein ATG5 UblA" evidence="10">
    <location>
        <begin position="10"/>
        <end position="109"/>
    </location>
</feature>
<evidence type="ECO:0000256" key="7">
    <source>
        <dbReference type="RuleBase" id="RU361202"/>
    </source>
</evidence>
<organism evidence="12 13">
    <name type="scientific">Dekkera bruxellensis</name>
    <name type="common">Brettanomyces custersii</name>
    <dbReference type="NCBI Taxonomy" id="5007"/>
    <lineage>
        <taxon>Eukaryota</taxon>
        <taxon>Fungi</taxon>
        <taxon>Dikarya</taxon>
        <taxon>Ascomycota</taxon>
        <taxon>Saccharomycotina</taxon>
        <taxon>Pichiomycetes</taxon>
        <taxon>Pichiales</taxon>
        <taxon>Pichiaceae</taxon>
        <taxon>Brettanomyces</taxon>
    </lineage>
</organism>
<comment type="subunit">
    <text evidence="3 7">Conjugated with ATG12.</text>
</comment>
<keyword evidence="7" id="KW-0472">Membrane</keyword>
<feature type="domain" description="Autophagy protein ATG5 alpha-helical bundle region" evidence="9">
    <location>
        <begin position="141"/>
        <end position="196"/>
    </location>
</feature>
<dbReference type="GO" id="GO:0000422">
    <property type="term" value="P:autophagy of mitochondrion"/>
    <property type="evidence" value="ECO:0007669"/>
    <property type="project" value="TreeGrafter"/>
</dbReference>
<sequence length="292" mass="33718">MSSSDIISRVWTGILKVEFQIDSTQIPSTNNSFFTVLNRNSYLHLLMPDILAFFNISMDDFPIENWWFEYDGVPLKWNLPAGVLYDSSHPYTRKEDEDTISNVWTIRMKYGDYPSAYVIPIEHIDADRPTDWLESCDFPFLKSHWMNQMKEACYILNNSSKIMMSMSKERSDFFYHSVVNNDSRVFESCFRKLLPTTISQIHNIPIKIHLPLANKVVRPSLNGVSSKLTLGKMLQQLIPDLFPSNMMMTIAVPISHGVILPLDASVIHLYMLLKYVDGFLHINVHMLERGSA</sequence>